<evidence type="ECO:0000313" key="1">
    <source>
        <dbReference type="EMBL" id="GAH02128.1"/>
    </source>
</evidence>
<dbReference type="InterPro" id="IPR003448">
    <property type="entry name" value="Mopterin_biosynth_MoaE"/>
</dbReference>
<dbReference type="GO" id="GO:0006777">
    <property type="term" value="P:Mo-molybdopterin cofactor biosynthetic process"/>
    <property type="evidence" value="ECO:0007669"/>
    <property type="project" value="InterPro"/>
</dbReference>
<comment type="caution">
    <text evidence="1">The sequence shown here is derived from an EMBL/GenBank/DDBJ whole genome shotgun (WGS) entry which is preliminary data.</text>
</comment>
<feature type="non-terminal residue" evidence="1">
    <location>
        <position position="1"/>
    </location>
</feature>
<proteinExistence type="predicted"/>
<organism evidence="1">
    <name type="scientific">marine sediment metagenome</name>
    <dbReference type="NCBI Taxonomy" id="412755"/>
    <lineage>
        <taxon>unclassified sequences</taxon>
        <taxon>metagenomes</taxon>
        <taxon>ecological metagenomes</taxon>
    </lineage>
</organism>
<dbReference type="Gene3D" id="3.90.1170.40">
    <property type="entry name" value="Molybdopterin biosynthesis MoaE subunit"/>
    <property type="match status" value="1"/>
</dbReference>
<reference evidence="1" key="1">
    <citation type="journal article" date="2014" name="Front. Microbiol.">
        <title>High frequency of phylogenetically diverse reductive dehalogenase-homologous genes in deep subseafloor sedimentary metagenomes.</title>
        <authorList>
            <person name="Kawai M."/>
            <person name="Futagami T."/>
            <person name="Toyoda A."/>
            <person name="Takaki Y."/>
            <person name="Nishi S."/>
            <person name="Hori S."/>
            <person name="Arai W."/>
            <person name="Tsubouchi T."/>
            <person name="Morono Y."/>
            <person name="Uchiyama I."/>
            <person name="Ito T."/>
            <person name="Fujiyama A."/>
            <person name="Inagaki F."/>
            <person name="Takami H."/>
        </authorList>
    </citation>
    <scope>NUCLEOTIDE SEQUENCE</scope>
    <source>
        <strain evidence="1">Expedition CK06-06</strain>
    </source>
</reference>
<gene>
    <name evidence="1" type="ORF">S01H4_49766</name>
</gene>
<sequence length="127" mass="14495">NGYQQRMSMNLIRLIDKIKKHPDYHQTGMILCHNGVVRGTSRDGRNVSGLTITVDHEKLRQVIEKNKPKPGITEILVEIAENKHLFVGDDVMFIVVAGDVREHVISVMNDTLNTIKRTVTKKTEFFI</sequence>
<dbReference type="SUPFAM" id="SSF54690">
    <property type="entry name" value="Molybdopterin synthase subunit MoaE"/>
    <property type="match status" value="1"/>
</dbReference>
<dbReference type="InterPro" id="IPR036563">
    <property type="entry name" value="MoaE_sf"/>
</dbReference>
<dbReference type="Pfam" id="PF02391">
    <property type="entry name" value="MoaE"/>
    <property type="match status" value="1"/>
</dbReference>
<name>X1E0E0_9ZZZZ</name>
<dbReference type="EMBL" id="BART01028185">
    <property type="protein sequence ID" value="GAH02128.1"/>
    <property type="molecule type" value="Genomic_DNA"/>
</dbReference>
<accession>X1E0E0</accession>
<protein>
    <submittedName>
        <fullName evidence="1">Uncharacterized protein</fullName>
    </submittedName>
</protein>
<dbReference type="AlphaFoldDB" id="X1E0E0"/>